<feature type="region of interest" description="Disordered" evidence="1">
    <location>
        <begin position="296"/>
        <end position="341"/>
    </location>
</feature>
<dbReference type="Proteomes" id="UP001165685">
    <property type="component" value="Unassembled WGS sequence"/>
</dbReference>
<dbReference type="RefSeq" id="WP_270680459.1">
    <property type="nucleotide sequence ID" value="NZ_JAQFWP010000064.1"/>
</dbReference>
<evidence type="ECO:0000313" key="3">
    <source>
        <dbReference type="EMBL" id="MDA2807837.1"/>
    </source>
</evidence>
<dbReference type="InterPro" id="IPR007163">
    <property type="entry name" value="VCA0040-like"/>
</dbReference>
<name>A0ABT4TUL2_9ACTN</name>
<dbReference type="Pfam" id="PF04018">
    <property type="entry name" value="VCA0040-like"/>
    <property type="match status" value="1"/>
</dbReference>
<protein>
    <submittedName>
        <fullName evidence="3">DUF368 domain-containing protein</fullName>
    </submittedName>
</protein>
<feature type="transmembrane region" description="Helical" evidence="2">
    <location>
        <begin position="166"/>
        <end position="194"/>
    </location>
</feature>
<proteinExistence type="predicted"/>
<accession>A0ABT4TUL2</accession>
<dbReference type="PANTHER" id="PTHR37308:SF1">
    <property type="entry name" value="POLYPRENYL-PHOSPHATE TRANSPORTER"/>
    <property type="match status" value="1"/>
</dbReference>
<feature type="transmembrane region" description="Helical" evidence="2">
    <location>
        <begin position="206"/>
        <end position="224"/>
    </location>
</feature>
<keyword evidence="4" id="KW-1185">Reference proteome</keyword>
<feature type="transmembrane region" description="Helical" evidence="2">
    <location>
        <begin position="78"/>
        <end position="100"/>
    </location>
</feature>
<keyword evidence="2" id="KW-0812">Transmembrane</keyword>
<feature type="compositionally biased region" description="Gly residues" evidence="1">
    <location>
        <begin position="303"/>
        <end position="325"/>
    </location>
</feature>
<gene>
    <name evidence="3" type="ORF">O4U47_25225</name>
</gene>
<keyword evidence="2" id="KW-0472">Membrane</keyword>
<feature type="transmembrane region" description="Helical" evidence="2">
    <location>
        <begin position="109"/>
        <end position="126"/>
    </location>
</feature>
<feature type="transmembrane region" description="Helical" evidence="2">
    <location>
        <begin position="138"/>
        <end position="154"/>
    </location>
</feature>
<keyword evidence="2" id="KW-1133">Transmembrane helix</keyword>
<evidence type="ECO:0000256" key="2">
    <source>
        <dbReference type="SAM" id="Phobius"/>
    </source>
</evidence>
<reference evidence="3" key="1">
    <citation type="submission" date="2023-01" db="EMBL/GenBank/DDBJ databases">
        <title>Draft genome sequence of Nocardiopsis sp. LSu2-4 isolated from halophytes.</title>
        <authorList>
            <person name="Duangmal K."/>
            <person name="Chantavorakit T."/>
        </authorList>
    </citation>
    <scope>NUCLEOTIDE SEQUENCE</scope>
    <source>
        <strain evidence="3">LSu2-4</strain>
    </source>
</reference>
<evidence type="ECO:0000256" key="1">
    <source>
        <dbReference type="SAM" id="MobiDB-lite"/>
    </source>
</evidence>
<feature type="transmembrane region" description="Helical" evidence="2">
    <location>
        <begin position="269"/>
        <end position="289"/>
    </location>
</feature>
<dbReference type="PANTHER" id="PTHR37308">
    <property type="entry name" value="INTEGRAL MEMBRANE PROTEIN"/>
    <property type="match status" value="1"/>
</dbReference>
<comment type="caution">
    <text evidence="3">The sequence shown here is derived from an EMBL/GenBank/DDBJ whole genome shotgun (WGS) entry which is preliminary data.</text>
</comment>
<organism evidence="3 4">
    <name type="scientific">Nocardiopsis suaedae</name>
    <dbReference type="NCBI Taxonomy" id="3018444"/>
    <lineage>
        <taxon>Bacteria</taxon>
        <taxon>Bacillati</taxon>
        <taxon>Actinomycetota</taxon>
        <taxon>Actinomycetes</taxon>
        <taxon>Streptosporangiales</taxon>
        <taxon>Nocardiopsidaceae</taxon>
        <taxon>Nocardiopsis</taxon>
    </lineage>
</organism>
<sequence length="341" mass="35378">MAKPIGTHALNLVRGALIGTAEVVPGISGGTVALITGIYETLITSAGHVVSGIRLTVSDLPRGRGLARAGTEFRQADWAAVFAVLIGMATAALTAAKLLAPLVESEQQFAYAVFFGLVVASVYVPYSSTLRRWRVGDYLLALVVAAVAFVLIGLPPSQVDPNPLIVTAAAAVAVSALVLPGMSGSLILLTLGLYTSTMNAVNDRDLGYLGFFFLGALIGGALFVKLLQWVLEHHHHLAMVVMTGLLAGSLRALWPWQEEDRTFTAPTEVPFTVVLMAVGFAVVVAVLLLERATRSRRGDAHGGHGGRGGHGGDSGGGHRGGGTAPQGGRHARPASGSAPRM</sequence>
<dbReference type="EMBL" id="JAQFWP010000064">
    <property type="protein sequence ID" value="MDA2807837.1"/>
    <property type="molecule type" value="Genomic_DNA"/>
</dbReference>
<evidence type="ECO:0000313" key="4">
    <source>
        <dbReference type="Proteomes" id="UP001165685"/>
    </source>
</evidence>